<evidence type="ECO:0000256" key="2">
    <source>
        <dbReference type="ARBA" id="ARBA00004173"/>
    </source>
</evidence>
<comment type="caution">
    <text evidence="17">The sequence shown here is derived from an EMBL/GenBank/DDBJ whole genome shotgun (WGS) entry which is preliminary data.</text>
</comment>
<keyword evidence="10" id="KW-0496">Mitochondrion</keyword>
<accession>A0ABD3VGV6</accession>
<keyword evidence="9" id="KW-0238">DNA-binding</keyword>
<dbReference type="Gene3D" id="3.30.70.330">
    <property type="match status" value="2"/>
</dbReference>
<dbReference type="FunFam" id="3.30.70.330:FF:000098">
    <property type="entry name" value="TAR DNA-binding protein 43"/>
    <property type="match status" value="1"/>
</dbReference>
<feature type="domain" description="RRM" evidence="16">
    <location>
        <begin position="114"/>
        <end position="192"/>
    </location>
</feature>
<dbReference type="PROSITE" id="PS50102">
    <property type="entry name" value="RRM"/>
    <property type="match status" value="2"/>
</dbReference>
<keyword evidence="5" id="KW-0507">mRNA processing</keyword>
<name>A0ABD3VGV6_SINWO</name>
<keyword evidence="8" id="KW-0805">Transcription regulation</keyword>
<dbReference type="Proteomes" id="UP001634394">
    <property type="component" value="Unassembled WGS sequence"/>
</dbReference>
<dbReference type="Pfam" id="PF18694">
    <property type="entry name" value="TDP-43_N"/>
    <property type="match status" value="1"/>
</dbReference>
<gene>
    <name evidence="17" type="ORF">ACJMK2_009933</name>
</gene>
<dbReference type="InterPro" id="IPR035979">
    <property type="entry name" value="RBD_domain_sf"/>
</dbReference>
<organism evidence="17 18">
    <name type="scientific">Sinanodonta woodiana</name>
    <name type="common">Chinese pond mussel</name>
    <name type="synonym">Anodonta woodiana</name>
    <dbReference type="NCBI Taxonomy" id="1069815"/>
    <lineage>
        <taxon>Eukaryota</taxon>
        <taxon>Metazoa</taxon>
        <taxon>Spiralia</taxon>
        <taxon>Lophotrochozoa</taxon>
        <taxon>Mollusca</taxon>
        <taxon>Bivalvia</taxon>
        <taxon>Autobranchia</taxon>
        <taxon>Heteroconchia</taxon>
        <taxon>Palaeoheterodonta</taxon>
        <taxon>Unionida</taxon>
        <taxon>Unionoidea</taxon>
        <taxon>Unionidae</taxon>
        <taxon>Unioninae</taxon>
        <taxon>Sinanodonta</taxon>
    </lineage>
</organism>
<dbReference type="SUPFAM" id="SSF54928">
    <property type="entry name" value="RNA-binding domain, RBD"/>
    <property type="match status" value="2"/>
</dbReference>
<dbReference type="CDD" id="cd12321">
    <property type="entry name" value="RRM1_TDP43"/>
    <property type="match status" value="1"/>
</dbReference>
<dbReference type="CDD" id="cd19609">
    <property type="entry name" value="NTD_TDP-43"/>
    <property type="match status" value="1"/>
</dbReference>
<evidence type="ECO:0000259" key="16">
    <source>
        <dbReference type="PROSITE" id="PS50102"/>
    </source>
</evidence>
<feature type="domain" description="RRM" evidence="16">
    <location>
        <begin position="200"/>
        <end position="271"/>
    </location>
</feature>
<dbReference type="GO" id="GO:0003723">
    <property type="term" value="F:RNA binding"/>
    <property type="evidence" value="ECO:0007669"/>
    <property type="project" value="UniProtKB-UniRule"/>
</dbReference>
<feature type="compositionally biased region" description="Basic and acidic residues" evidence="15">
    <location>
        <begin position="273"/>
        <end position="282"/>
    </location>
</feature>
<dbReference type="PANTHER" id="PTHR48033">
    <property type="entry name" value="RNA-BINDING (RRM/RBD/RNP MOTIFS) FAMILY PROTEIN"/>
    <property type="match status" value="1"/>
</dbReference>
<dbReference type="CDD" id="cd12322">
    <property type="entry name" value="RRM2_TDP43"/>
    <property type="match status" value="1"/>
</dbReference>
<dbReference type="GO" id="GO:0003690">
    <property type="term" value="F:double-stranded DNA binding"/>
    <property type="evidence" value="ECO:0007669"/>
    <property type="project" value="UniProtKB-ARBA"/>
</dbReference>
<evidence type="ECO:0000313" key="17">
    <source>
        <dbReference type="EMBL" id="KAL3859735.1"/>
    </source>
</evidence>
<comment type="subcellular location">
    <subcellularLocation>
        <location evidence="2">Mitochondrion</location>
    </subcellularLocation>
    <subcellularLocation>
        <location evidence="1">Nucleus</location>
    </subcellularLocation>
</comment>
<dbReference type="AlphaFoldDB" id="A0ABD3VGV6"/>
<evidence type="ECO:0000256" key="6">
    <source>
        <dbReference type="ARBA" id="ARBA00022737"/>
    </source>
</evidence>
<dbReference type="GO" id="GO:0006397">
    <property type="term" value="P:mRNA processing"/>
    <property type="evidence" value="ECO:0007669"/>
    <property type="project" value="UniProtKB-KW"/>
</dbReference>
<feature type="region of interest" description="Disordered" evidence="15">
    <location>
        <begin position="341"/>
        <end position="407"/>
    </location>
</feature>
<evidence type="ECO:0000256" key="13">
    <source>
        <dbReference type="ARBA" id="ARBA00023242"/>
    </source>
</evidence>
<evidence type="ECO:0000256" key="4">
    <source>
        <dbReference type="ARBA" id="ARBA00022491"/>
    </source>
</evidence>
<keyword evidence="13" id="KW-0539">Nucleus</keyword>
<evidence type="ECO:0000313" key="18">
    <source>
        <dbReference type="Proteomes" id="UP001634394"/>
    </source>
</evidence>
<dbReference type="Pfam" id="PF00076">
    <property type="entry name" value="RRM_1"/>
    <property type="match status" value="2"/>
</dbReference>
<keyword evidence="11" id="KW-0804">Transcription</keyword>
<dbReference type="PANTHER" id="PTHR48033:SF9">
    <property type="entry name" value="TAR DNA-BINDING PROTEIN 43"/>
    <property type="match status" value="1"/>
</dbReference>
<evidence type="ECO:0000256" key="12">
    <source>
        <dbReference type="ARBA" id="ARBA00023187"/>
    </source>
</evidence>
<dbReference type="EMBL" id="JBJQND010000012">
    <property type="protein sequence ID" value="KAL3859735.1"/>
    <property type="molecule type" value="Genomic_DNA"/>
</dbReference>
<feature type="region of interest" description="Disordered" evidence="15">
    <location>
        <begin position="271"/>
        <end position="318"/>
    </location>
</feature>
<dbReference type="GO" id="GO:0005634">
    <property type="term" value="C:nucleus"/>
    <property type="evidence" value="ECO:0007669"/>
    <property type="project" value="UniProtKB-SubCell"/>
</dbReference>
<dbReference type="GO" id="GO:0008380">
    <property type="term" value="P:RNA splicing"/>
    <property type="evidence" value="ECO:0007669"/>
    <property type="project" value="UniProtKB-KW"/>
</dbReference>
<evidence type="ECO:0000256" key="8">
    <source>
        <dbReference type="ARBA" id="ARBA00023015"/>
    </source>
</evidence>
<evidence type="ECO:0000256" key="1">
    <source>
        <dbReference type="ARBA" id="ARBA00004123"/>
    </source>
</evidence>
<evidence type="ECO:0000256" key="11">
    <source>
        <dbReference type="ARBA" id="ARBA00023163"/>
    </source>
</evidence>
<keyword evidence="7 14" id="KW-0694">RNA-binding</keyword>
<evidence type="ECO:0000256" key="7">
    <source>
        <dbReference type="ARBA" id="ARBA00022884"/>
    </source>
</evidence>
<proteinExistence type="predicted"/>
<feature type="compositionally biased region" description="Polar residues" evidence="15">
    <location>
        <begin position="366"/>
        <end position="388"/>
    </location>
</feature>
<evidence type="ECO:0000256" key="5">
    <source>
        <dbReference type="ARBA" id="ARBA00022664"/>
    </source>
</evidence>
<dbReference type="InterPro" id="IPR012677">
    <property type="entry name" value="Nucleotide-bd_a/b_plait_sf"/>
</dbReference>
<evidence type="ECO:0000256" key="3">
    <source>
        <dbReference type="ARBA" id="ARBA00018889"/>
    </source>
</evidence>
<reference evidence="17 18" key="1">
    <citation type="submission" date="2024-11" db="EMBL/GenBank/DDBJ databases">
        <title>Chromosome-level genome assembly of the freshwater bivalve Anodonta woodiana.</title>
        <authorList>
            <person name="Chen X."/>
        </authorList>
    </citation>
    <scope>NUCLEOTIDE SEQUENCE [LARGE SCALE GENOMIC DNA]</scope>
    <source>
        <strain evidence="17">MN2024</strain>
        <tissue evidence="17">Gills</tissue>
    </source>
</reference>
<feature type="compositionally biased region" description="Gly residues" evidence="15">
    <location>
        <begin position="392"/>
        <end position="407"/>
    </location>
</feature>
<keyword evidence="12" id="KW-0508">mRNA splicing</keyword>
<keyword evidence="18" id="KW-1185">Reference proteome</keyword>
<keyword evidence="6" id="KW-0677">Repeat</keyword>
<sequence>MTCIKIENMSQYIQVTDDESEEPIEIPSEEDGTLLLSTLAAQFPTACGLKYRNPQTGNYRGIRLTDGNLHPPESHWGSHVYIVVFPKDNKRKGDEVTENISAKTKRVDQQKKCSDLIVLGLPWKSTEDDLRNYFSQFGELVLSQVKRDPKTGLSKGYGFIRFNKYDDQMRCMSQRHNIDGRWCDVTIPNSNEGAQHLVSRKVFIARCTEDIKSEDLKAYFSRFGEVVDVFIPKPFRSFAFVSFADPEVAQSLCGEDHIIKGVSVHVSYAAPKGTDRHGEKKVQMPSKGIYQQGGPPGWNPQHGQGNPGGKPGNMPEMNSLGMNFFNSAMLAAAQAVLQQQGWAPGGTPGAPPQGSSGDNAHHAASQPGSYSTSQGSASNWGWGQQSDSTAGGYQGWGGGATRQGGWN</sequence>
<evidence type="ECO:0000256" key="10">
    <source>
        <dbReference type="ARBA" id="ARBA00023128"/>
    </source>
</evidence>
<dbReference type="InterPro" id="IPR041105">
    <property type="entry name" value="TDP-43_N"/>
</dbReference>
<evidence type="ECO:0000256" key="15">
    <source>
        <dbReference type="SAM" id="MobiDB-lite"/>
    </source>
</evidence>
<evidence type="ECO:0000256" key="9">
    <source>
        <dbReference type="ARBA" id="ARBA00023125"/>
    </source>
</evidence>
<evidence type="ECO:0000256" key="14">
    <source>
        <dbReference type="PROSITE-ProRule" id="PRU00176"/>
    </source>
</evidence>
<dbReference type="FunFam" id="3.30.70.330:FF:000107">
    <property type="entry name" value="TAR DNA-binding protein 43"/>
    <property type="match status" value="1"/>
</dbReference>
<dbReference type="InterPro" id="IPR000504">
    <property type="entry name" value="RRM_dom"/>
</dbReference>
<dbReference type="GO" id="GO:0005739">
    <property type="term" value="C:mitochondrion"/>
    <property type="evidence" value="ECO:0007669"/>
    <property type="project" value="UniProtKB-SubCell"/>
</dbReference>
<protein>
    <recommendedName>
        <fullName evidence="3">TAR DNA-binding protein 43</fullName>
    </recommendedName>
</protein>
<dbReference type="SMART" id="SM00360">
    <property type="entry name" value="RRM"/>
    <property type="match status" value="2"/>
</dbReference>
<keyword evidence="4" id="KW-0678">Repressor</keyword>